<proteinExistence type="inferred from homology"/>
<dbReference type="InterPro" id="IPR036425">
    <property type="entry name" value="MoaB/Mog-like_dom_sf"/>
</dbReference>
<keyword evidence="1" id="KW-0500">Molybdenum</keyword>
<dbReference type="GO" id="GO:0006777">
    <property type="term" value="P:Mo-molybdopterin cofactor biosynthetic process"/>
    <property type="evidence" value="ECO:0007669"/>
    <property type="project" value="UniProtKB-UniRule"/>
</dbReference>
<dbReference type="Proteomes" id="UP000192478">
    <property type="component" value="Chromosome"/>
</dbReference>
<evidence type="ECO:0000313" key="5">
    <source>
        <dbReference type="Proteomes" id="UP000177894"/>
    </source>
</evidence>
<dbReference type="RefSeq" id="WP_070968029.1">
    <property type="nucleotide sequence ID" value="NZ_CP017603.1"/>
</dbReference>
<comment type="catalytic activity">
    <reaction evidence="1">
        <text>adenylyl-molybdopterin + molybdate = Mo-molybdopterin + AMP + H(+)</text>
        <dbReference type="Rhea" id="RHEA:35047"/>
        <dbReference type="ChEBI" id="CHEBI:15378"/>
        <dbReference type="ChEBI" id="CHEBI:36264"/>
        <dbReference type="ChEBI" id="CHEBI:62727"/>
        <dbReference type="ChEBI" id="CHEBI:71302"/>
        <dbReference type="ChEBI" id="CHEBI:456215"/>
    </reaction>
</comment>
<dbReference type="InterPro" id="IPR038987">
    <property type="entry name" value="MoeA-like"/>
</dbReference>
<dbReference type="EC" id="2.10.1.1" evidence="1"/>
<dbReference type="SMART" id="SM00852">
    <property type="entry name" value="MoCF_biosynth"/>
    <property type="match status" value="1"/>
</dbReference>
<dbReference type="PANTHER" id="PTHR10192:SF28">
    <property type="entry name" value="MOLYBDOPTERIN MOLYBDENUMTRANSFERASE"/>
    <property type="match status" value="1"/>
</dbReference>
<organism evidence="4 6">
    <name type="scientific">Clostridium formicaceticum</name>
    <dbReference type="NCBI Taxonomy" id="1497"/>
    <lineage>
        <taxon>Bacteria</taxon>
        <taxon>Bacillati</taxon>
        <taxon>Bacillota</taxon>
        <taxon>Clostridia</taxon>
        <taxon>Eubacteriales</taxon>
        <taxon>Clostridiaceae</taxon>
        <taxon>Clostridium</taxon>
    </lineage>
</organism>
<reference evidence="3 5" key="1">
    <citation type="submission" date="2016-10" db="EMBL/GenBank/DDBJ databases">
        <title>Complete Genome Sequence of Acetogen Clostridium formicoaceticum ATCC 27076.</title>
        <authorList>
            <person name="Bao T."/>
            <person name="Cheng C."/>
            <person name="Zhao J."/>
            <person name="Yang S.-T."/>
            <person name="Wang J."/>
            <person name="Wang M."/>
        </authorList>
    </citation>
    <scope>NUCLEOTIDE SEQUENCE [LARGE SCALE GENOMIC DNA]</scope>
    <source>
        <strain evidence="3 5">ATCC 27076</strain>
    </source>
</reference>
<dbReference type="GO" id="GO:0005829">
    <property type="term" value="C:cytosol"/>
    <property type="evidence" value="ECO:0007669"/>
    <property type="project" value="TreeGrafter"/>
</dbReference>
<accession>A0AAC9WFM4</accession>
<evidence type="ECO:0000313" key="6">
    <source>
        <dbReference type="Proteomes" id="UP000192478"/>
    </source>
</evidence>
<comment type="pathway">
    <text evidence="1">Cofactor biosynthesis; molybdopterin biosynthesis.</text>
</comment>
<keyword evidence="1" id="KW-0479">Metal-binding</keyword>
<dbReference type="GO" id="GO:0046872">
    <property type="term" value="F:metal ion binding"/>
    <property type="evidence" value="ECO:0007669"/>
    <property type="project" value="UniProtKB-UniRule"/>
</dbReference>
<evidence type="ECO:0000259" key="2">
    <source>
        <dbReference type="SMART" id="SM00852"/>
    </source>
</evidence>
<dbReference type="InterPro" id="IPR001453">
    <property type="entry name" value="MoaB/Mog_dom"/>
</dbReference>
<reference evidence="4 6" key="2">
    <citation type="submission" date="2017-03" db="EMBL/GenBank/DDBJ databases">
        <title>Complete sequence of Clostridium formicaceticum DSM 92.</title>
        <authorList>
            <person name="Poehlein A."/>
            <person name="Karl M."/>
            <person name="Bengelsdorf F.R."/>
            <person name="Duerre P."/>
            <person name="Daniel R."/>
        </authorList>
    </citation>
    <scope>NUCLEOTIDE SEQUENCE [LARGE SCALE GENOMIC DNA]</scope>
    <source>
        <strain evidence="4 6">DSM 92</strain>
    </source>
</reference>
<comment type="similarity">
    <text evidence="1">Belongs to the MoeA family.</text>
</comment>
<dbReference type="KEGG" id="cfm:BJL90_11355"/>
<name>A0AAC9WFM4_9CLOT</name>
<keyword evidence="5" id="KW-1185">Reference proteome</keyword>
<sequence length="342" mass="37124">MKLVSVKDAVGMVLAHDMTQIIPGKSKDAAFRKGHIITSKDVPQLLSMGKDHIYIFELKSNHLHENDAAMRMATAAGNGIVLSEPKEGKVDLLSSYDGLVKVNHRALHAINEEIEVMFATIHTNQAVVAGKMIGGTRIIPLTIPESRIEKVEKICKENYPLIEVKPFKSMKAGIIITGTEVYEGRIQDGFGPVLSKKFTEANCASMKPIFVRDDAEMIAESIQVLLHEGAEIIVISGGMSVDPDDVTPVGIKKAGASIVSYGAPILPGAMFLLSYIEDVPVLGLPGCVMYNKRSIFDLVFQRILAGEKLTRQDITSLGHGGICLRCENCIFPNCSFGKGGLY</sequence>
<gene>
    <name evidence="3" type="ORF">BJL90_11355</name>
    <name evidence="4" type="ORF">CLFO_11800</name>
</gene>
<evidence type="ECO:0000256" key="1">
    <source>
        <dbReference type="RuleBase" id="RU365090"/>
    </source>
</evidence>
<keyword evidence="1" id="KW-0460">Magnesium</keyword>
<evidence type="ECO:0000313" key="3">
    <source>
        <dbReference type="EMBL" id="AOY76453.1"/>
    </source>
</evidence>
<comment type="cofactor">
    <cofactor evidence="1">
        <name>Mg(2+)</name>
        <dbReference type="ChEBI" id="CHEBI:18420"/>
    </cofactor>
</comment>
<keyword evidence="1" id="KW-0501">Molybdenum cofactor biosynthesis</keyword>
<dbReference type="CDD" id="cd03522">
    <property type="entry name" value="MoeA_like"/>
    <property type="match status" value="1"/>
</dbReference>
<dbReference type="SUPFAM" id="SSF53218">
    <property type="entry name" value="Molybdenum cofactor biosynthesis proteins"/>
    <property type="match status" value="1"/>
</dbReference>
<comment type="function">
    <text evidence="1">Catalyzes the insertion of molybdate into adenylated molybdopterin with the concomitant release of AMP.</text>
</comment>
<dbReference type="GO" id="GO:0061599">
    <property type="term" value="F:molybdopterin molybdotransferase activity"/>
    <property type="evidence" value="ECO:0007669"/>
    <property type="project" value="UniProtKB-UniRule"/>
</dbReference>
<dbReference type="Pfam" id="PF00994">
    <property type="entry name" value="MoCF_biosynth"/>
    <property type="match status" value="1"/>
</dbReference>
<dbReference type="Gene3D" id="3.40.980.10">
    <property type="entry name" value="MoaB/Mog-like domain"/>
    <property type="match status" value="1"/>
</dbReference>
<dbReference type="EMBL" id="CP020559">
    <property type="protein sequence ID" value="ARE86849.1"/>
    <property type="molecule type" value="Genomic_DNA"/>
</dbReference>
<dbReference type="EMBL" id="CP017603">
    <property type="protein sequence ID" value="AOY76453.1"/>
    <property type="molecule type" value="Genomic_DNA"/>
</dbReference>
<protein>
    <recommendedName>
        <fullName evidence="1">Molybdopterin molybdenumtransferase</fullName>
        <ecNumber evidence="1">2.10.1.1</ecNumber>
    </recommendedName>
</protein>
<evidence type="ECO:0000313" key="4">
    <source>
        <dbReference type="EMBL" id="ARE86849.1"/>
    </source>
</evidence>
<dbReference type="PANTHER" id="PTHR10192">
    <property type="entry name" value="MOLYBDOPTERIN BIOSYNTHESIS PROTEIN"/>
    <property type="match status" value="1"/>
</dbReference>
<feature type="domain" description="MoaB/Mog" evidence="2">
    <location>
        <begin position="173"/>
        <end position="305"/>
    </location>
</feature>
<keyword evidence="1" id="KW-0808">Transferase</keyword>
<dbReference type="AlphaFoldDB" id="A0AAC9WFM4"/>
<dbReference type="Proteomes" id="UP000177894">
    <property type="component" value="Chromosome"/>
</dbReference>